<comment type="caution">
    <text evidence="1">The sequence shown here is derived from an EMBL/GenBank/DDBJ whole genome shotgun (WGS) entry which is preliminary data.</text>
</comment>
<name>A0A7J7DHZ7_TRIWF</name>
<organism evidence="1 2">
    <name type="scientific">Tripterygium wilfordii</name>
    <name type="common">Thunder God vine</name>
    <dbReference type="NCBI Taxonomy" id="458696"/>
    <lineage>
        <taxon>Eukaryota</taxon>
        <taxon>Viridiplantae</taxon>
        <taxon>Streptophyta</taxon>
        <taxon>Embryophyta</taxon>
        <taxon>Tracheophyta</taxon>
        <taxon>Spermatophyta</taxon>
        <taxon>Magnoliopsida</taxon>
        <taxon>eudicotyledons</taxon>
        <taxon>Gunneridae</taxon>
        <taxon>Pentapetalae</taxon>
        <taxon>rosids</taxon>
        <taxon>fabids</taxon>
        <taxon>Celastrales</taxon>
        <taxon>Celastraceae</taxon>
        <taxon>Tripterygium</taxon>
    </lineage>
</organism>
<dbReference type="EMBL" id="JAAARO010000006">
    <property type="protein sequence ID" value="KAF5745909.1"/>
    <property type="molecule type" value="Genomic_DNA"/>
</dbReference>
<proteinExistence type="predicted"/>
<gene>
    <name evidence="1" type="ORF">HS088_TW06G00074</name>
</gene>
<sequence length="100" mass="11707">MDLGTIWACLEWPKFCKRWIIQHDLYAYTLMRPSPNESLAFSLSILNCDHQEEGRKKKKSEQILAGFELINDSCKLSETRKKISNTKFNSQFCWSSNLES</sequence>
<evidence type="ECO:0000313" key="2">
    <source>
        <dbReference type="Proteomes" id="UP000593562"/>
    </source>
</evidence>
<keyword evidence="2" id="KW-1185">Reference proteome</keyword>
<dbReference type="InParanoid" id="A0A7J7DHZ7"/>
<evidence type="ECO:0000313" key="1">
    <source>
        <dbReference type="EMBL" id="KAF5745909.1"/>
    </source>
</evidence>
<protein>
    <submittedName>
        <fullName evidence="1">Uncharacterized protein</fullName>
    </submittedName>
</protein>
<dbReference type="AlphaFoldDB" id="A0A7J7DHZ7"/>
<reference evidence="1 2" key="1">
    <citation type="journal article" date="2020" name="Nat. Commun.">
        <title>Genome of Tripterygium wilfordii and identification of cytochrome P450 involved in triptolide biosynthesis.</title>
        <authorList>
            <person name="Tu L."/>
            <person name="Su P."/>
            <person name="Zhang Z."/>
            <person name="Gao L."/>
            <person name="Wang J."/>
            <person name="Hu T."/>
            <person name="Zhou J."/>
            <person name="Zhang Y."/>
            <person name="Zhao Y."/>
            <person name="Liu Y."/>
            <person name="Song Y."/>
            <person name="Tong Y."/>
            <person name="Lu Y."/>
            <person name="Yang J."/>
            <person name="Xu C."/>
            <person name="Jia M."/>
            <person name="Peters R.J."/>
            <person name="Huang L."/>
            <person name="Gao W."/>
        </authorList>
    </citation>
    <scope>NUCLEOTIDE SEQUENCE [LARGE SCALE GENOMIC DNA]</scope>
    <source>
        <strain evidence="2">cv. XIE 37</strain>
        <tissue evidence="1">Leaf</tissue>
    </source>
</reference>
<accession>A0A7J7DHZ7</accession>
<dbReference type="Proteomes" id="UP000593562">
    <property type="component" value="Unassembled WGS sequence"/>
</dbReference>